<dbReference type="AlphaFoldDB" id="A0A2T0B3H2"/>
<evidence type="ECO:0000313" key="1">
    <source>
        <dbReference type="EMBL" id="PRR78454.1"/>
    </source>
</evidence>
<evidence type="ECO:0000313" key="2">
    <source>
        <dbReference type="Proteomes" id="UP000239706"/>
    </source>
</evidence>
<proteinExistence type="predicted"/>
<accession>A0A2T0B3H2</accession>
<evidence type="ECO:0008006" key="3">
    <source>
        <dbReference type="Google" id="ProtNLM"/>
    </source>
</evidence>
<dbReference type="Proteomes" id="UP000239706">
    <property type="component" value="Unassembled WGS sequence"/>
</dbReference>
<reference evidence="1 2" key="1">
    <citation type="submission" date="2018-03" db="EMBL/GenBank/DDBJ databases">
        <title>Genome sequence of Clostridium liquoris DSM 100320.</title>
        <authorList>
            <person name="Poehlein A."/>
            <person name="Daniel R."/>
        </authorList>
    </citation>
    <scope>NUCLEOTIDE SEQUENCE [LARGE SCALE GENOMIC DNA]</scope>
    <source>
        <strain evidence="1 2">DSM 100320</strain>
    </source>
</reference>
<comment type="caution">
    <text evidence="1">The sequence shown here is derived from an EMBL/GenBank/DDBJ whole genome shotgun (WGS) entry which is preliminary data.</text>
</comment>
<name>A0A2T0B3H2_9CLOT</name>
<dbReference type="EMBL" id="PVXO01000044">
    <property type="protein sequence ID" value="PRR78454.1"/>
    <property type="molecule type" value="Genomic_DNA"/>
</dbReference>
<protein>
    <recommendedName>
        <fullName evidence="3">Virulence-related protein</fullName>
    </recommendedName>
</protein>
<organism evidence="1 2">
    <name type="scientific">Clostridium liquoris</name>
    <dbReference type="NCBI Taxonomy" id="1289519"/>
    <lineage>
        <taxon>Bacteria</taxon>
        <taxon>Bacillati</taxon>
        <taxon>Bacillota</taxon>
        <taxon>Clostridia</taxon>
        <taxon>Eubacteriales</taxon>
        <taxon>Clostridiaceae</taxon>
        <taxon>Clostridium</taxon>
    </lineage>
</organism>
<sequence>MDRKEMVKILGEHFGVKPKYLGVPSFQYQIETPKETYIIDREGKIMTSLGVEVEFKELLAGPEESIGYELEIPMDGHSGRTLRNIVNMIYSRQPLIKKALGIEENIVEEDFVIKINEADINSVDSFERALNKIEEGGHPGIEFDFQEKSITFKHTGTEAATWLFALINKNAKGQSRALAKVKPTDNEKYTFRTWLTRLGMIGDEYKEIRRELLQNLSGNSAFRKGKKEEAND</sequence>
<gene>
    <name evidence="1" type="ORF">CLLI_15380</name>
</gene>
<dbReference type="RefSeq" id="WP_106063645.1">
    <property type="nucleotide sequence ID" value="NZ_PVXO01000044.1"/>
</dbReference>
<dbReference type="OrthoDB" id="9775356at2"/>
<keyword evidence="2" id="KW-1185">Reference proteome</keyword>